<gene>
    <name evidence="3" type="ORF">ACFFH7_31710</name>
</gene>
<dbReference type="PANTHER" id="PTHR30290:SF83">
    <property type="entry name" value="ABC TRANSPORTER SUBSTRATE-BINDING PROTEIN"/>
    <property type="match status" value="1"/>
</dbReference>
<dbReference type="SUPFAM" id="SSF53850">
    <property type="entry name" value="Periplasmic binding protein-like II"/>
    <property type="match status" value="1"/>
</dbReference>
<name>A0ABV6N1Y0_9PSEU</name>
<comment type="caution">
    <text evidence="3">The sequence shown here is derived from an EMBL/GenBank/DDBJ whole genome shotgun (WGS) entry which is preliminary data.</text>
</comment>
<organism evidence="3 4">
    <name type="scientific">Kutzneria chonburiensis</name>
    <dbReference type="NCBI Taxonomy" id="1483604"/>
    <lineage>
        <taxon>Bacteria</taxon>
        <taxon>Bacillati</taxon>
        <taxon>Actinomycetota</taxon>
        <taxon>Actinomycetes</taxon>
        <taxon>Pseudonocardiales</taxon>
        <taxon>Pseudonocardiaceae</taxon>
        <taxon>Kutzneria</taxon>
    </lineage>
</organism>
<feature type="chain" id="PRO_5045416004" evidence="1">
    <location>
        <begin position="23"/>
        <end position="582"/>
    </location>
</feature>
<feature type="domain" description="Solute-binding protein family 5" evidence="2">
    <location>
        <begin position="101"/>
        <end position="493"/>
    </location>
</feature>
<dbReference type="Proteomes" id="UP001589810">
    <property type="component" value="Unassembled WGS sequence"/>
</dbReference>
<evidence type="ECO:0000313" key="3">
    <source>
        <dbReference type="EMBL" id="MFC0546120.1"/>
    </source>
</evidence>
<dbReference type="PROSITE" id="PS51257">
    <property type="entry name" value="PROKAR_LIPOPROTEIN"/>
    <property type="match status" value="1"/>
</dbReference>
<dbReference type="PANTHER" id="PTHR30290">
    <property type="entry name" value="PERIPLASMIC BINDING COMPONENT OF ABC TRANSPORTER"/>
    <property type="match status" value="1"/>
</dbReference>
<dbReference type="InterPro" id="IPR000914">
    <property type="entry name" value="SBP_5_dom"/>
</dbReference>
<evidence type="ECO:0000259" key="2">
    <source>
        <dbReference type="Pfam" id="PF00496"/>
    </source>
</evidence>
<dbReference type="InterPro" id="IPR039424">
    <property type="entry name" value="SBP_5"/>
</dbReference>
<reference evidence="3 4" key="1">
    <citation type="submission" date="2024-09" db="EMBL/GenBank/DDBJ databases">
        <authorList>
            <person name="Sun Q."/>
            <person name="Mori K."/>
        </authorList>
    </citation>
    <scope>NUCLEOTIDE SEQUENCE [LARGE SCALE GENOMIC DNA]</scope>
    <source>
        <strain evidence="3 4">TBRC 1432</strain>
    </source>
</reference>
<evidence type="ECO:0000313" key="4">
    <source>
        <dbReference type="Proteomes" id="UP001589810"/>
    </source>
</evidence>
<dbReference type="CDD" id="cd08506">
    <property type="entry name" value="PBP2_clavulanate_OppA2"/>
    <property type="match status" value="1"/>
</dbReference>
<dbReference type="InterPro" id="IPR030678">
    <property type="entry name" value="Peptide/Ni-bd"/>
</dbReference>
<keyword evidence="1" id="KW-0732">Signal</keyword>
<dbReference type="PIRSF" id="PIRSF002741">
    <property type="entry name" value="MppA"/>
    <property type="match status" value="1"/>
</dbReference>
<dbReference type="Pfam" id="PF00496">
    <property type="entry name" value="SBP_bac_5"/>
    <property type="match status" value="1"/>
</dbReference>
<dbReference type="RefSeq" id="WP_273943324.1">
    <property type="nucleotide sequence ID" value="NZ_CP097263.1"/>
</dbReference>
<dbReference type="Gene3D" id="3.10.105.10">
    <property type="entry name" value="Dipeptide-binding Protein, Domain 3"/>
    <property type="match status" value="1"/>
</dbReference>
<keyword evidence="4" id="KW-1185">Reference proteome</keyword>
<feature type="signal peptide" evidence="1">
    <location>
        <begin position="1"/>
        <end position="22"/>
    </location>
</feature>
<sequence>MGRKRIMAAVGAVAMLATGVTACSGGSGSDGSGGGAQFNAAVSKVFNASDAKGGTIRMANPGDWDSLDPADSYYSYEWDFSRLFGRSLLTFAPQPGPAGAKLVPDLATDLGKSSDDDKTWTYHIRTGVKFEDGSTVTSKDVKYAVERSLDKTVFPDGPTYFNDYLDLQGYTSAYKDTSKDKLGLKAIETPDDTTIVFHLKSAFAAFDYFAMLPSTIPVPAAKDTGSEYKKHVVSSGPYMFGDNNLGKSFTLVRNPHWDQQTDPLRKALPDKFEVALNTNADDIDQRLIAGDLDFEVSGVGVQAAAQGKLLADQKQKANTDNPASARLWYTAINGDVAPLDNVHCRRAVEYATDKTSYQAAYGGSIGGDIATNLQPPVIPGAQKFDPYPTPNNAGDEARAKQELEACGQPTGFSTNISYRAERPREKATAESLQQSLAKVGIKLTIKPFPQGDYGKLYAGKPDYAKNNSLGLMIFGWQADWPEGFGYFSQIVDSRVIRASGGNSNLGVKDPEVDQLVDKAAITEDSTARQQIWSQVDQKVMDDAYILPGLVAKSLLYRPARGTNLFVSDGYGMYDYAAVGVKK</sequence>
<accession>A0ABV6N1Y0</accession>
<dbReference type="Gene3D" id="3.40.190.10">
    <property type="entry name" value="Periplasmic binding protein-like II"/>
    <property type="match status" value="1"/>
</dbReference>
<protein>
    <submittedName>
        <fullName evidence="3">ABC transporter substrate-binding protein</fullName>
    </submittedName>
</protein>
<dbReference type="EMBL" id="JBHLUD010000011">
    <property type="protein sequence ID" value="MFC0546120.1"/>
    <property type="molecule type" value="Genomic_DNA"/>
</dbReference>
<proteinExistence type="predicted"/>
<evidence type="ECO:0000256" key="1">
    <source>
        <dbReference type="SAM" id="SignalP"/>
    </source>
</evidence>